<accession>A0ABV0BTS0</accession>
<reference evidence="2 3" key="1">
    <citation type="submission" date="2024-04" db="EMBL/GenBank/DDBJ databases">
        <title>WGS of bacteria from Torrens River.</title>
        <authorList>
            <person name="Wyrsch E.R."/>
            <person name="Drigo B."/>
        </authorList>
    </citation>
    <scope>NUCLEOTIDE SEQUENCE [LARGE SCALE GENOMIC DNA]</scope>
    <source>
        <strain evidence="2 3">TWI391</strain>
    </source>
</reference>
<evidence type="ECO:0000313" key="2">
    <source>
        <dbReference type="EMBL" id="MEN5378116.1"/>
    </source>
</evidence>
<dbReference type="Proteomes" id="UP001409291">
    <property type="component" value="Unassembled WGS sequence"/>
</dbReference>
<evidence type="ECO:0000313" key="3">
    <source>
        <dbReference type="Proteomes" id="UP001409291"/>
    </source>
</evidence>
<evidence type="ECO:0008006" key="4">
    <source>
        <dbReference type="Google" id="ProtNLM"/>
    </source>
</evidence>
<evidence type="ECO:0000256" key="1">
    <source>
        <dbReference type="SAM" id="SignalP"/>
    </source>
</evidence>
<dbReference type="Pfam" id="PF26622">
    <property type="entry name" value="DUF8199"/>
    <property type="match status" value="1"/>
</dbReference>
<dbReference type="RefSeq" id="WP_346581418.1">
    <property type="nucleotide sequence ID" value="NZ_JBDJLH010000008.1"/>
</dbReference>
<feature type="signal peptide" evidence="1">
    <location>
        <begin position="1"/>
        <end position="19"/>
    </location>
</feature>
<protein>
    <recommendedName>
        <fullName evidence="4">Secreted protein</fullName>
    </recommendedName>
</protein>
<feature type="chain" id="PRO_5045492287" description="Secreted protein" evidence="1">
    <location>
        <begin position="20"/>
        <end position="147"/>
    </location>
</feature>
<sequence length="147" mass="16541">MKQLIILILIFHYSLTATSATVYFHFCHGETQSISLNKDEASHAECALCKKNDTCHKTPVSEEHKSTEDNKCKNVSVDLKNVDDNHFSSDSAKVYPVISPAILVLNWIIINQNYFENIANSKCVFASNKPISATDISPYLINCNFRI</sequence>
<dbReference type="InterPro" id="IPR058512">
    <property type="entry name" value="DUF8199"/>
</dbReference>
<name>A0ABV0BTS0_9SPHI</name>
<keyword evidence="1" id="KW-0732">Signal</keyword>
<gene>
    <name evidence="2" type="ORF">ABE541_12680</name>
</gene>
<proteinExistence type="predicted"/>
<organism evidence="2 3">
    <name type="scientific">Sphingobacterium kitahiroshimense</name>
    <dbReference type="NCBI Taxonomy" id="470446"/>
    <lineage>
        <taxon>Bacteria</taxon>
        <taxon>Pseudomonadati</taxon>
        <taxon>Bacteroidota</taxon>
        <taxon>Sphingobacteriia</taxon>
        <taxon>Sphingobacteriales</taxon>
        <taxon>Sphingobacteriaceae</taxon>
        <taxon>Sphingobacterium</taxon>
    </lineage>
</organism>
<dbReference type="EMBL" id="JBDJNQ010000005">
    <property type="protein sequence ID" value="MEN5378116.1"/>
    <property type="molecule type" value="Genomic_DNA"/>
</dbReference>
<comment type="caution">
    <text evidence="2">The sequence shown here is derived from an EMBL/GenBank/DDBJ whole genome shotgun (WGS) entry which is preliminary data.</text>
</comment>
<keyword evidence="3" id="KW-1185">Reference proteome</keyword>